<keyword evidence="4" id="KW-0813">Transport</keyword>
<dbReference type="SUPFAM" id="SSF103473">
    <property type="entry name" value="MFS general substrate transporter"/>
    <property type="match status" value="1"/>
</dbReference>
<dbReference type="PRINTS" id="PR01035">
    <property type="entry name" value="TCRTETA"/>
</dbReference>
<comment type="function">
    <text evidence="1">Resistance to tetracycline by an active tetracycline efflux. This is an energy-dependent process that decreases the accumulation of the antibiotic in whole cells. This protein functions as a metal-tetracycline/H(+) antiporter.</text>
</comment>
<feature type="transmembrane region" description="Helical" evidence="8">
    <location>
        <begin position="331"/>
        <end position="348"/>
    </location>
</feature>
<keyword evidence="6 8" id="KW-1133">Transmembrane helix</keyword>
<evidence type="ECO:0000256" key="7">
    <source>
        <dbReference type="ARBA" id="ARBA00023136"/>
    </source>
</evidence>
<dbReference type="Gene3D" id="1.20.1250.20">
    <property type="entry name" value="MFS general substrate transporter like domains"/>
    <property type="match status" value="1"/>
</dbReference>
<evidence type="ECO:0000256" key="6">
    <source>
        <dbReference type="ARBA" id="ARBA00022989"/>
    </source>
</evidence>
<feature type="transmembrane region" description="Helical" evidence="8">
    <location>
        <begin position="240"/>
        <end position="264"/>
    </location>
</feature>
<feature type="domain" description="Major facilitator superfamily (MFS) profile" evidence="9">
    <location>
        <begin position="8"/>
        <end position="426"/>
    </location>
</feature>
<organism evidence="10 11">
    <name type="scientific">Hymenobacter aranciens</name>
    <dbReference type="NCBI Taxonomy" id="3063996"/>
    <lineage>
        <taxon>Bacteria</taxon>
        <taxon>Pseudomonadati</taxon>
        <taxon>Bacteroidota</taxon>
        <taxon>Cytophagia</taxon>
        <taxon>Cytophagales</taxon>
        <taxon>Hymenobacteraceae</taxon>
        <taxon>Hymenobacter</taxon>
    </lineage>
</organism>
<feature type="transmembrane region" description="Helical" evidence="8">
    <location>
        <begin position="276"/>
        <end position="295"/>
    </location>
</feature>
<evidence type="ECO:0000256" key="5">
    <source>
        <dbReference type="ARBA" id="ARBA00022692"/>
    </source>
</evidence>
<evidence type="ECO:0000256" key="4">
    <source>
        <dbReference type="ARBA" id="ARBA00022448"/>
    </source>
</evidence>
<dbReference type="EMBL" id="JAUQSY010000001">
    <property type="protein sequence ID" value="MDO7873494.1"/>
    <property type="molecule type" value="Genomic_DNA"/>
</dbReference>
<evidence type="ECO:0000313" key="11">
    <source>
        <dbReference type="Proteomes" id="UP001176429"/>
    </source>
</evidence>
<dbReference type="InterPro" id="IPR036259">
    <property type="entry name" value="MFS_trans_sf"/>
</dbReference>
<dbReference type="InterPro" id="IPR005829">
    <property type="entry name" value="Sugar_transporter_CS"/>
</dbReference>
<gene>
    <name evidence="10" type="ORF">Q5H93_02035</name>
</gene>
<dbReference type="PANTHER" id="PTHR23504">
    <property type="entry name" value="MAJOR FACILITATOR SUPERFAMILY DOMAIN-CONTAINING PROTEIN 10"/>
    <property type="match status" value="1"/>
</dbReference>
<evidence type="ECO:0000256" key="3">
    <source>
        <dbReference type="ARBA" id="ARBA00007520"/>
    </source>
</evidence>
<comment type="caution">
    <text evidence="10">The sequence shown here is derived from an EMBL/GenBank/DDBJ whole genome shotgun (WGS) entry which is preliminary data.</text>
</comment>
<feature type="transmembrane region" description="Helical" evidence="8">
    <location>
        <begin position="368"/>
        <end position="390"/>
    </location>
</feature>
<evidence type="ECO:0000256" key="1">
    <source>
        <dbReference type="ARBA" id="ARBA00003279"/>
    </source>
</evidence>
<reference evidence="10" key="1">
    <citation type="submission" date="2023-07" db="EMBL/GenBank/DDBJ databases">
        <authorList>
            <person name="Kim M.K."/>
        </authorList>
    </citation>
    <scope>NUCLEOTIDE SEQUENCE</scope>
    <source>
        <strain evidence="10">ASUV-10-1</strain>
    </source>
</reference>
<protein>
    <submittedName>
        <fullName evidence="10">TCR/Tet family MFS transporter</fullName>
    </submittedName>
</protein>
<dbReference type="PANTHER" id="PTHR23504:SF15">
    <property type="entry name" value="MAJOR FACILITATOR SUPERFAMILY (MFS) PROFILE DOMAIN-CONTAINING PROTEIN"/>
    <property type="match status" value="1"/>
</dbReference>
<feature type="transmembrane region" description="Helical" evidence="8">
    <location>
        <begin position="137"/>
        <end position="159"/>
    </location>
</feature>
<feature type="transmembrane region" description="Helical" evidence="8">
    <location>
        <begin position="79"/>
        <end position="98"/>
    </location>
</feature>
<dbReference type="Pfam" id="PF07690">
    <property type="entry name" value="MFS_1"/>
    <property type="match status" value="1"/>
</dbReference>
<comment type="subcellular location">
    <subcellularLocation>
        <location evidence="2">Membrane</location>
        <topology evidence="2">Multi-pass membrane protein</topology>
    </subcellularLocation>
</comment>
<feature type="transmembrane region" description="Helical" evidence="8">
    <location>
        <begin position="104"/>
        <end position="125"/>
    </location>
</feature>
<keyword evidence="11" id="KW-1185">Reference proteome</keyword>
<evidence type="ECO:0000256" key="8">
    <source>
        <dbReference type="SAM" id="Phobius"/>
    </source>
</evidence>
<proteinExistence type="inferred from homology"/>
<evidence type="ECO:0000313" key="10">
    <source>
        <dbReference type="EMBL" id="MDO7873494.1"/>
    </source>
</evidence>
<dbReference type="PROSITE" id="PS50850">
    <property type="entry name" value="MFS"/>
    <property type="match status" value="1"/>
</dbReference>
<evidence type="ECO:0000256" key="2">
    <source>
        <dbReference type="ARBA" id="ARBA00004141"/>
    </source>
</evidence>
<dbReference type="RefSeq" id="WP_305004809.1">
    <property type="nucleotide sequence ID" value="NZ_JAUQSY010000001.1"/>
</dbReference>
<keyword evidence="5 8" id="KW-0812">Transmembrane</keyword>
<dbReference type="Proteomes" id="UP001176429">
    <property type="component" value="Unassembled WGS sequence"/>
</dbReference>
<comment type="similarity">
    <text evidence="3">Belongs to the major facilitator superfamily. TCR/Tet family.</text>
</comment>
<feature type="transmembrane region" description="Helical" evidence="8">
    <location>
        <begin position="402"/>
        <end position="422"/>
    </location>
</feature>
<feature type="transmembrane region" description="Helical" evidence="8">
    <location>
        <begin position="307"/>
        <end position="325"/>
    </location>
</feature>
<evidence type="ECO:0000259" key="9">
    <source>
        <dbReference type="PROSITE" id="PS50850"/>
    </source>
</evidence>
<dbReference type="CDD" id="cd17388">
    <property type="entry name" value="MFS_TetA"/>
    <property type="match status" value="1"/>
</dbReference>
<dbReference type="InterPro" id="IPR011701">
    <property type="entry name" value="MFS"/>
</dbReference>
<dbReference type="InterPro" id="IPR001958">
    <property type="entry name" value="Tet-R_TetA/multi-R_MdtG-like"/>
</dbReference>
<feature type="transmembrane region" description="Helical" evidence="8">
    <location>
        <begin position="7"/>
        <end position="28"/>
    </location>
</feature>
<dbReference type="InterPro" id="IPR020846">
    <property type="entry name" value="MFS_dom"/>
</dbReference>
<accession>A0ABT9B5E4</accession>
<name>A0ABT9B5E4_9BACT</name>
<sequence length="445" mass="47235">MSDKRSAALGFIFITILIDVIGLGIIIPVLPKLIEQLTGEGISRASQYAGWLSFTYAIMQFCFAPLIGGLSDKWGRRPVLLASLLGLGLDYIFLVFAPTIAWLFVGRVIAGIAGASFTTATAYIADISTPENRAQNFGMVGAAFGVGFIIGPVIGGQFAHLNPHVPGWLGWLVSQDLWTSMAGLGPRLPFAVAATMSLLNFLYGAFILPESLTPERRRAFEWKRANPVGTLLQLGRYPSILGLVVSLILLYLAGSATQSVWTFYTILKFNWTEDLIGWSLAVIGLCTAIVQGGLVRIAIPKLGVQRSIIIGLLCYAVGFVLFAAATKGWMMFAFTIPYCLGGLAGPALQSTVSGQVPANEQGELQGALTSLISATGVIGPLMMTSLFAFFTGPKAPVQLPGAPYLLGAALTLTSVALAVRALRKHPPQELAARPALAEGEVPLGH</sequence>
<feature type="transmembrane region" description="Helical" evidence="8">
    <location>
        <begin position="188"/>
        <end position="208"/>
    </location>
</feature>
<dbReference type="PROSITE" id="PS00216">
    <property type="entry name" value="SUGAR_TRANSPORT_1"/>
    <property type="match status" value="1"/>
</dbReference>
<feature type="transmembrane region" description="Helical" evidence="8">
    <location>
        <begin position="48"/>
        <end position="67"/>
    </location>
</feature>
<keyword evidence="7 8" id="KW-0472">Membrane</keyword>